<accession>D7L791</accession>
<dbReference type="SUPFAM" id="SSF50965">
    <property type="entry name" value="Galactose oxidase, central domain"/>
    <property type="match status" value="1"/>
</dbReference>
<dbReference type="InterPro" id="IPR011043">
    <property type="entry name" value="Gal_Oxase/kelch_b-propeller"/>
</dbReference>
<keyword evidence="3" id="KW-1185">Reference proteome</keyword>
<dbReference type="PANTHER" id="PTHR31672:SF13">
    <property type="entry name" value="F-BOX PROTEIN CPR30-LIKE"/>
    <property type="match status" value="1"/>
</dbReference>
<dbReference type="InterPro" id="IPR006527">
    <property type="entry name" value="F-box-assoc_dom_typ1"/>
</dbReference>
<dbReference type="STRING" id="81972.D7L791"/>
<dbReference type="Pfam" id="PF07734">
    <property type="entry name" value="FBA_1"/>
    <property type="match status" value="1"/>
</dbReference>
<organism evidence="3">
    <name type="scientific">Arabidopsis lyrata subsp. lyrata</name>
    <name type="common">Lyre-leaved rock-cress</name>
    <dbReference type="NCBI Taxonomy" id="81972"/>
    <lineage>
        <taxon>Eukaryota</taxon>
        <taxon>Viridiplantae</taxon>
        <taxon>Streptophyta</taxon>
        <taxon>Embryophyta</taxon>
        <taxon>Tracheophyta</taxon>
        <taxon>Spermatophyta</taxon>
        <taxon>Magnoliopsida</taxon>
        <taxon>eudicotyledons</taxon>
        <taxon>Gunneridae</taxon>
        <taxon>Pentapetalae</taxon>
        <taxon>rosids</taxon>
        <taxon>malvids</taxon>
        <taxon>Brassicales</taxon>
        <taxon>Brassicaceae</taxon>
        <taxon>Camelineae</taxon>
        <taxon>Arabidopsis</taxon>
    </lineage>
</organism>
<dbReference type="Gramene" id="scaffold_302060.1">
    <property type="protein sequence ID" value="scaffold_302060.1"/>
    <property type="gene ID" value="scaffold_302060.1"/>
</dbReference>
<dbReference type="EMBL" id="GL348715">
    <property type="protein sequence ID" value="EFH59322.1"/>
    <property type="molecule type" value="Genomic_DNA"/>
</dbReference>
<dbReference type="AlphaFoldDB" id="D7L791"/>
<dbReference type="NCBIfam" id="TIGR01640">
    <property type="entry name" value="F_box_assoc_1"/>
    <property type="match status" value="1"/>
</dbReference>
<dbReference type="InterPro" id="IPR017451">
    <property type="entry name" value="F-box-assoc_interact_dom"/>
</dbReference>
<sequence length="296" mass="34803">MAMSDLPRDLLEDILYRIQALQAKLKVHREADQVDVSEIFHCDGLLLCTTKDYSLVVWNPCTGQTRWIQHSHAAYPRKEESMFFLGYGNNKSCRSYKILRCWDDGTLFDQVVEFEIYDFSSDSWRVLNNFNCNFVLLVNGMSLKGNGYCLALDNMNHDKLYLLSFDFTTERFERLCLPRRATLIGTSARCRASKVDVWMTNKIDTKQVVWSKFFTVDVYMRRYFFSFCVSFVIDKEKKMAVGCEKSNRHEEKNLVYIVGEDREYTEIHFGERPEFNPCVISCEPFIFDYVPSLVQF</sequence>
<proteinExistence type="predicted"/>
<dbReference type="PANTHER" id="PTHR31672">
    <property type="entry name" value="BNACNNG10540D PROTEIN"/>
    <property type="match status" value="1"/>
</dbReference>
<feature type="domain" description="F-box associated beta-propeller type 1" evidence="1">
    <location>
        <begin position="22"/>
        <end position="295"/>
    </location>
</feature>
<dbReference type="Proteomes" id="UP000008694">
    <property type="component" value="Unassembled WGS sequence"/>
</dbReference>
<evidence type="ECO:0000313" key="3">
    <source>
        <dbReference type="Proteomes" id="UP000008694"/>
    </source>
</evidence>
<evidence type="ECO:0000259" key="1">
    <source>
        <dbReference type="Pfam" id="PF07734"/>
    </source>
</evidence>
<reference evidence="3" key="1">
    <citation type="journal article" date="2011" name="Nat. Genet.">
        <title>The Arabidopsis lyrata genome sequence and the basis of rapid genome size change.</title>
        <authorList>
            <person name="Hu T.T."/>
            <person name="Pattyn P."/>
            <person name="Bakker E.G."/>
            <person name="Cao J."/>
            <person name="Cheng J.-F."/>
            <person name="Clark R.M."/>
            <person name="Fahlgren N."/>
            <person name="Fawcett J.A."/>
            <person name="Grimwood J."/>
            <person name="Gundlach H."/>
            <person name="Haberer G."/>
            <person name="Hollister J.D."/>
            <person name="Ossowski S."/>
            <person name="Ottilar R.P."/>
            <person name="Salamov A.A."/>
            <person name="Schneeberger K."/>
            <person name="Spannagl M."/>
            <person name="Wang X."/>
            <person name="Yang L."/>
            <person name="Nasrallah M.E."/>
            <person name="Bergelson J."/>
            <person name="Carrington J.C."/>
            <person name="Gaut B.S."/>
            <person name="Schmutz J."/>
            <person name="Mayer K.F.X."/>
            <person name="Van de Peer Y."/>
            <person name="Grigoriev I.V."/>
            <person name="Nordborg M."/>
            <person name="Weigel D."/>
            <person name="Guo Y.-L."/>
        </authorList>
    </citation>
    <scope>NUCLEOTIDE SEQUENCE [LARGE SCALE GENOMIC DNA]</scope>
    <source>
        <strain evidence="3">cv. MN47</strain>
    </source>
</reference>
<protein>
    <recommendedName>
        <fullName evidence="1">F-box associated beta-propeller type 1 domain-containing protein</fullName>
    </recommendedName>
</protein>
<evidence type="ECO:0000313" key="2">
    <source>
        <dbReference type="EMBL" id="EFH59322.1"/>
    </source>
</evidence>
<gene>
    <name evidence="2" type="ORF">ARALYDRAFT_898090</name>
</gene>
<dbReference type="HOGENOM" id="CLU_034692_1_0_1"/>
<dbReference type="InterPro" id="IPR050796">
    <property type="entry name" value="SCF_F-box_component"/>
</dbReference>
<name>D7L791_ARALL</name>